<dbReference type="AlphaFoldDB" id="A0A133PXN0"/>
<name>A0A133PXN0_9BACT</name>
<dbReference type="PATRIC" id="fig|28128.5.peg.2284"/>
<gene>
    <name evidence="1" type="ORF">HMPREF3226_02220</name>
</gene>
<dbReference type="Proteomes" id="UP000070533">
    <property type="component" value="Unassembled WGS sequence"/>
</dbReference>
<protein>
    <submittedName>
        <fullName evidence="1">Uncharacterized protein</fullName>
    </submittedName>
</protein>
<proteinExistence type="predicted"/>
<dbReference type="STRING" id="28128.HMPREF3226_02220"/>
<comment type="caution">
    <text evidence="1">The sequence shown here is derived from an EMBL/GenBank/DDBJ whole genome shotgun (WGS) entry which is preliminary data.</text>
</comment>
<reference evidence="2" key="1">
    <citation type="submission" date="2016-01" db="EMBL/GenBank/DDBJ databases">
        <authorList>
            <person name="Mitreva M."/>
            <person name="Pepin K.H."/>
            <person name="Mihindukulasuriya K.A."/>
            <person name="Fulton R."/>
            <person name="Fronick C."/>
            <person name="O'Laughlin M."/>
            <person name="Miner T."/>
            <person name="Herter B."/>
            <person name="Rosa B.A."/>
            <person name="Cordes M."/>
            <person name="Tomlinson C."/>
            <person name="Wollam A."/>
            <person name="Palsikar V.B."/>
            <person name="Mardis E.R."/>
            <person name="Wilson R.K."/>
        </authorList>
    </citation>
    <scope>NUCLEOTIDE SEQUENCE [LARGE SCALE GENOMIC DNA]</scope>
    <source>
        <strain evidence="2">MJR7716</strain>
    </source>
</reference>
<evidence type="ECO:0000313" key="1">
    <source>
        <dbReference type="EMBL" id="KXA34755.1"/>
    </source>
</evidence>
<keyword evidence="2" id="KW-1185">Reference proteome</keyword>
<evidence type="ECO:0000313" key="2">
    <source>
        <dbReference type="Proteomes" id="UP000070533"/>
    </source>
</evidence>
<accession>A0A133PXN0</accession>
<sequence length="53" mass="6182">MRTGIITTYFVPNFFFIKEKFAIFAQYNAHGKHQPMNVVGVPFINIDNFSTLR</sequence>
<organism evidence="1 2">
    <name type="scientific">Prevotella corporis</name>
    <dbReference type="NCBI Taxonomy" id="28128"/>
    <lineage>
        <taxon>Bacteria</taxon>
        <taxon>Pseudomonadati</taxon>
        <taxon>Bacteroidota</taxon>
        <taxon>Bacteroidia</taxon>
        <taxon>Bacteroidales</taxon>
        <taxon>Prevotellaceae</taxon>
        <taxon>Prevotella</taxon>
    </lineage>
</organism>
<dbReference type="EMBL" id="LRQG01000197">
    <property type="protein sequence ID" value="KXA34755.1"/>
    <property type="molecule type" value="Genomic_DNA"/>
</dbReference>